<dbReference type="AlphaFoldDB" id="A0A072UUE7"/>
<sequence length="290" mass="33136">MQGNKIQAYLPTLCMECLGRVVHENCVYVVPNFCLVPNVGSTRVTSHRYKIKILITTTVVPCDIYTIQRYGVSLMSSAEINERRHGCAHLIDVMGLLTSLHYDYVVDVAESLATVVRLELTDERGKFECALYGPYVGVFKDLLSGVGSVLPFAVLQYVKICREEDCKDALLLGVLRHQRFMFDLSLAQVRRLRNGMRNQENGVYLCDLCNLTTFNICCKCRLRILVNDRKTTARFQMFDYVLDEIKSLDYSTQACILLVQAFLVSDVDLSFSVVYGLCYAIFYWFYCVFV</sequence>
<dbReference type="HOGENOM" id="CLU_960976_0_0_1"/>
<gene>
    <name evidence="3" type="ordered locus">MTR_3g037500</name>
</gene>
<keyword evidence="1" id="KW-1133">Transmembrane helix</keyword>
<reference evidence="4" key="3">
    <citation type="submission" date="2015-04" db="UniProtKB">
        <authorList>
            <consortium name="EnsemblPlants"/>
        </authorList>
    </citation>
    <scope>IDENTIFICATION</scope>
    <source>
        <strain evidence="4">cv. Jemalong A17</strain>
    </source>
</reference>
<evidence type="ECO:0000313" key="4">
    <source>
        <dbReference type="EnsemblPlants" id="KEH33454"/>
    </source>
</evidence>
<dbReference type="InterPro" id="IPR003871">
    <property type="entry name" value="RFA1B/D_OB_1st"/>
</dbReference>
<name>A0A072UUE7_MEDTR</name>
<dbReference type="EnsemblPlants" id="KEH33454">
    <property type="protein sequence ID" value="KEH33454"/>
    <property type="gene ID" value="MTR_3g037500"/>
</dbReference>
<proteinExistence type="predicted"/>
<dbReference type="Pfam" id="PF02721">
    <property type="entry name" value="DUF223"/>
    <property type="match status" value="1"/>
</dbReference>
<reference evidence="3 5" key="1">
    <citation type="journal article" date="2011" name="Nature">
        <title>The Medicago genome provides insight into the evolution of rhizobial symbioses.</title>
        <authorList>
            <person name="Young N.D."/>
            <person name="Debelle F."/>
            <person name="Oldroyd G.E."/>
            <person name="Geurts R."/>
            <person name="Cannon S.B."/>
            <person name="Udvardi M.K."/>
            <person name="Benedito V.A."/>
            <person name="Mayer K.F."/>
            <person name="Gouzy J."/>
            <person name="Schoof H."/>
            <person name="Van de Peer Y."/>
            <person name="Proost S."/>
            <person name="Cook D.R."/>
            <person name="Meyers B.C."/>
            <person name="Spannagl M."/>
            <person name="Cheung F."/>
            <person name="De Mita S."/>
            <person name="Krishnakumar V."/>
            <person name="Gundlach H."/>
            <person name="Zhou S."/>
            <person name="Mudge J."/>
            <person name="Bharti A.K."/>
            <person name="Murray J.D."/>
            <person name="Naoumkina M.A."/>
            <person name="Rosen B."/>
            <person name="Silverstein K.A."/>
            <person name="Tang H."/>
            <person name="Rombauts S."/>
            <person name="Zhao P.X."/>
            <person name="Zhou P."/>
            <person name="Barbe V."/>
            <person name="Bardou P."/>
            <person name="Bechner M."/>
            <person name="Bellec A."/>
            <person name="Berger A."/>
            <person name="Berges H."/>
            <person name="Bidwell S."/>
            <person name="Bisseling T."/>
            <person name="Choisne N."/>
            <person name="Couloux A."/>
            <person name="Denny R."/>
            <person name="Deshpande S."/>
            <person name="Dai X."/>
            <person name="Doyle J.J."/>
            <person name="Dudez A.M."/>
            <person name="Farmer A.D."/>
            <person name="Fouteau S."/>
            <person name="Franken C."/>
            <person name="Gibelin C."/>
            <person name="Gish J."/>
            <person name="Goldstein S."/>
            <person name="Gonzalez A.J."/>
            <person name="Green P.J."/>
            <person name="Hallab A."/>
            <person name="Hartog M."/>
            <person name="Hua A."/>
            <person name="Humphray S.J."/>
            <person name="Jeong D.H."/>
            <person name="Jing Y."/>
            <person name="Jocker A."/>
            <person name="Kenton S.M."/>
            <person name="Kim D.J."/>
            <person name="Klee K."/>
            <person name="Lai H."/>
            <person name="Lang C."/>
            <person name="Lin S."/>
            <person name="Macmil S.L."/>
            <person name="Magdelenat G."/>
            <person name="Matthews L."/>
            <person name="McCorrison J."/>
            <person name="Monaghan E.L."/>
            <person name="Mun J.H."/>
            <person name="Najar F.Z."/>
            <person name="Nicholson C."/>
            <person name="Noirot C."/>
            <person name="O'Bleness M."/>
            <person name="Paule C.R."/>
            <person name="Poulain J."/>
            <person name="Prion F."/>
            <person name="Qin B."/>
            <person name="Qu C."/>
            <person name="Retzel E.F."/>
            <person name="Riddle C."/>
            <person name="Sallet E."/>
            <person name="Samain S."/>
            <person name="Samson N."/>
            <person name="Sanders I."/>
            <person name="Saurat O."/>
            <person name="Scarpelli C."/>
            <person name="Schiex T."/>
            <person name="Segurens B."/>
            <person name="Severin A.J."/>
            <person name="Sherrier D.J."/>
            <person name="Shi R."/>
            <person name="Sims S."/>
            <person name="Singer S.R."/>
            <person name="Sinharoy S."/>
            <person name="Sterck L."/>
            <person name="Viollet A."/>
            <person name="Wang B.B."/>
            <person name="Wang K."/>
            <person name="Wang M."/>
            <person name="Wang X."/>
            <person name="Warfsmann J."/>
            <person name="Weissenbach J."/>
            <person name="White D.D."/>
            <person name="White J.D."/>
            <person name="Wiley G.B."/>
            <person name="Wincker P."/>
            <person name="Xing Y."/>
            <person name="Yang L."/>
            <person name="Yao Z."/>
            <person name="Ying F."/>
            <person name="Zhai J."/>
            <person name="Zhou L."/>
            <person name="Zuber A."/>
            <person name="Denarie J."/>
            <person name="Dixon R.A."/>
            <person name="May G.D."/>
            <person name="Schwartz D.C."/>
            <person name="Rogers J."/>
            <person name="Quetier F."/>
            <person name="Town C.D."/>
            <person name="Roe B.A."/>
        </authorList>
    </citation>
    <scope>NUCLEOTIDE SEQUENCE [LARGE SCALE GENOMIC DNA]</scope>
    <source>
        <strain evidence="3">A17</strain>
        <strain evidence="4 5">cv. Jemalong A17</strain>
    </source>
</reference>
<keyword evidence="5" id="KW-1185">Reference proteome</keyword>
<protein>
    <submittedName>
        <fullName evidence="3">Transmembrane protein, putative</fullName>
    </submittedName>
</protein>
<evidence type="ECO:0000256" key="1">
    <source>
        <dbReference type="SAM" id="Phobius"/>
    </source>
</evidence>
<dbReference type="Proteomes" id="UP000002051">
    <property type="component" value="Chromosome 3"/>
</dbReference>
<reference evidence="3 5" key="2">
    <citation type="journal article" date="2014" name="BMC Genomics">
        <title>An improved genome release (version Mt4.0) for the model legume Medicago truncatula.</title>
        <authorList>
            <person name="Tang H."/>
            <person name="Krishnakumar V."/>
            <person name="Bidwell S."/>
            <person name="Rosen B."/>
            <person name="Chan A."/>
            <person name="Zhou S."/>
            <person name="Gentzbittel L."/>
            <person name="Childs K.L."/>
            <person name="Yandell M."/>
            <person name="Gundlach H."/>
            <person name="Mayer K.F."/>
            <person name="Schwartz D.C."/>
            <person name="Town C.D."/>
        </authorList>
    </citation>
    <scope>GENOME REANNOTATION</scope>
    <source>
        <strain evidence="3">A17</strain>
        <strain evidence="4 5">cv. Jemalong A17</strain>
    </source>
</reference>
<keyword evidence="1" id="KW-0472">Membrane</keyword>
<accession>A0A072UUE7</accession>
<feature type="transmembrane region" description="Helical" evidence="1">
    <location>
        <begin position="269"/>
        <end position="289"/>
    </location>
</feature>
<evidence type="ECO:0000313" key="5">
    <source>
        <dbReference type="Proteomes" id="UP000002051"/>
    </source>
</evidence>
<evidence type="ECO:0000313" key="3">
    <source>
        <dbReference type="EMBL" id="KEH33454.1"/>
    </source>
</evidence>
<organism evidence="3 5">
    <name type="scientific">Medicago truncatula</name>
    <name type="common">Barrel medic</name>
    <name type="synonym">Medicago tribuloides</name>
    <dbReference type="NCBI Taxonomy" id="3880"/>
    <lineage>
        <taxon>Eukaryota</taxon>
        <taxon>Viridiplantae</taxon>
        <taxon>Streptophyta</taxon>
        <taxon>Embryophyta</taxon>
        <taxon>Tracheophyta</taxon>
        <taxon>Spermatophyta</taxon>
        <taxon>Magnoliopsida</taxon>
        <taxon>eudicotyledons</taxon>
        <taxon>Gunneridae</taxon>
        <taxon>Pentapetalae</taxon>
        <taxon>rosids</taxon>
        <taxon>fabids</taxon>
        <taxon>Fabales</taxon>
        <taxon>Fabaceae</taxon>
        <taxon>Papilionoideae</taxon>
        <taxon>50 kb inversion clade</taxon>
        <taxon>NPAAA clade</taxon>
        <taxon>Hologalegina</taxon>
        <taxon>IRL clade</taxon>
        <taxon>Trifolieae</taxon>
        <taxon>Medicago</taxon>
    </lineage>
</organism>
<keyword evidence="1 3" id="KW-0812">Transmembrane</keyword>
<evidence type="ECO:0000259" key="2">
    <source>
        <dbReference type="Pfam" id="PF02721"/>
    </source>
</evidence>
<feature type="domain" description="Replication protein A 70 kDa DNA-binding subunit B/D first OB fold" evidence="2">
    <location>
        <begin position="2"/>
        <end position="62"/>
    </location>
</feature>
<dbReference type="EMBL" id="CM001219">
    <property type="protein sequence ID" value="KEH33454.1"/>
    <property type="molecule type" value="Genomic_DNA"/>
</dbReference>